<organism evidence="2 3">
    <name type="scientific">Pogonophryne albipinna</name>
    <dbReference type="NCBI Taxonomy" id="1090488"/>
    <lineage>
        <taxon>Eukaryota</taxon>
        <taxon>Metazoa</taxon>
        <taxon>Chordata</taxon>
        <taxon>Craniata</taxon>
        <taxon>Vertebrata</taxon>
        <taxon>Euteleostomi</taxon>
        <taxon>Actinopterygii</taxon>
        <taxon>Neopterygii</taxon>
        <taxon>Teleostei</taxon>
        <taxon>Neoteleostei</taxon>
        <taxon>Acanthomorphata</taxon>
        <taxon>Eupercaria</taxon>
        <taxon>Perciformes</taxon>
        <taxon>Notothenioidei</taxon>
        <taxon>Pogonophryne</taxon>
    </lineage>
</organism>
<accession>A0AAD6FGC8</accession>
<evidence type="ECO:0000313" key="3">
    <source>
        <dbReference type="Proteomes" id="UP001219934"/>
    </source>
</evidence>
<feature type="signal peptide" evidence="1">
    <location>
        <begin position="1"/>
        <end position="29"/>
    </location>
</feature>
<reference evidence="2" key="1">
    <citation type="submission" date="2022-11" db="EMBL/GenBank/DDBJ databases">
        <title>Chromosome-level genome of Pogonophryne albipinna.</title>
        <authorList>
            <person name="Jo E."/>
        </authorList>
    </citation>
    <scope>NUCLEOTIDE SEQUENCE</scope>
    <source>
        <strain evidence="2">SGF0006</strain>
        <tissue evidence="2">Muscle</tissue>
    </source>
</reference>
<name>A0AAD6FGC8_9TELE</name>
<dbReference type="EMBL" id="JAPTMU010000013">
    <property type="protein sequence ID" value="KAJ4932833.1"/>
    <property type="molecule type" value="Genomic_DNA"/>
</dbReference>
<evidence type="ECO:0000256" key="1">
    <source>
        <dbReference type="SAM" id="SignalP"/>
    </source>
</evidence>
<dbReference type="AlphaFoldDB" id="A0AAD6FGC8"/>
<keyword evidence="1" id="KW-0732">Signal</keyword>
<sequence>MREAHHAARAANCMVEAALLWGALTLCLAARHVIGENTGSKGMAGMEVKEMLFTVSQQDLCAGVQNPLMLLVYPTDQLQTKNVMLSGAAACRGSLR</sequence>
<feature type="chain" id="PRO_5042044615" evidence="1">
    <location>
        <begin position="30"/>
        <end position="96"/>
    </location>
</feature>
<protein>
    <submittedName>
        <fullName evidence="2">Uncharacterized protein</fullName>
    </submittedName>
</protein>
<keyword evidence="3" id="KW-1185">Reference proteome</keyword>
<proteinExistence type="predicted"/>
<gene>
    <name evidence="2" type="ORF">JOQ06_029675</name>
</gene>
<comment type="caution">
    <text evidence="2">The sequence shown here is derived from an EMBL/GenBank/DDBJ whole genome shotgun (WGS) entry which is preliminary data.</text>
</comment>
<evidence type="ECO:0000313" key="2">
    <source>
        <dbReference type="EMBL" id="KAJ4932833.1"/>
    </source>
</evidence>
<dbReference type="Proteomes" id="UP001219934">
    <property type="component" value="Unassembled WGS sequence"/>
</dbReference>